<protein>
    <recommendedName>
        <fullName evidence="4">Lipoprotein</fullName>
    </recommendedName>
</protein>
<name>A0A2T6BWQ5_9FLAO</name>
<evidence type="ECO:0008006" key="4">
    <source>
        <dbReference type="Google" id="ProtNLM"/>
    </source>
</evidence>
<comment type="caution">
    <text evidence="2">The sequence shown here is derived from an EMBL/GenBank/DDBJ whole genome shotgun (WGS) entry which is preliminary data.</text>
</comment>
<evidence type="ECO:0000313" key="3">
    <source>
        <dbReference type="Proteomes" id="UP000244090"/>
    </source>
</evidence>
<evidence type="ECO:0000256" key="1">
    <source>
        <dbReference type="SAM" id="SignalP"/>
    </source>
</evidence>
<dbReference type="AlphaFoldDB" id="A0A2T6BWQ5"/>
<proteinExistence type="predicted"/>
<dbReference type="Proteomes" id="UP000244090">
    <property type="component" value="Unassembled WGS sequence"/>
</dbReference>
<feature type="chain" id="PRO_5015419375" description="Lipoprotein" evidence="1">
    <location>
        <begin position="22"/>
        <end position="169"/>
    </location>
</feature>
<keyword evidence="1" id="KW-0732">Signal</keyword>
<reference evidence="2 3" key="1">
    <citation type="submission" date="2018-04" db="EMBL/GenBank/DDBJ databases">
        <title>Genomic Encyclopedia of Archaeal and Bacterial Type Strains, Phase II (KMG-II): from individual species to whole genera.</title>
        <authorList>
            <person name="Goeker M."/>
        </authorList>
    </citation>
    <scope>NUCLEOTIDE SEQUENCE [LARGE SCALE GENOMIC DNA]</scope>
    <source>
        <strain evidence="2 3">DSM 25731</strain>
    </source>
</reference>
<keyword evidence="3" id="KW-1185">Reference proteome</keyword>
<dbReference type="EMBL" id="QBKT01000006">
    <property type="protein sequence ID" value="PTX60387.1"/>
    <property type="molecule type" value="Genomic_DNA"/>
</dbReference>
<gene>
    <name evidence="2" type="ORF">C8N46_10631</name>
</gene>
<organism evidence="2 3">
    <name type="scientific">Kordia periserrulae</name>
    <dbReference type="NCBI Taxonomy" id="701523"/>
    <lineage>
        <taxon>Bacteria</taxon>
        <taxon>Pseudomonadati</taxon>
        <taxon>Bacteroidota</taxon>
        <taxon>Flavobacteriia</taxon>
        <taxon>Flavobacteriales</taxon>
        <taxon>Flavobacteriaceae</taxon>
        <taxon>Kordia</taxon>
    </lineage>
</organism>
<feature type="signal peptide" evidence="1">
    <location>
        <begin position="1"/>
        <end position="21"/>
    </location>
</feature>
<dbReference type="PROSITE" id="PS51257">
    <property type="entry name" value="PROKAR_LIPOPROTEIN"/>
    <property type="match status" value="1"/>
</dbReference>
<accession>A0A2T6BWQ5</accession>
<sequence>MTKNILYIVLTISFLSCSSQQQTPMKLQEKAPFTIVSAFAQPWTGGQPDSGSGINVQMTIQNLNKKDIQLLDFYFRGNQTKLEDISTNNNGLYIARYLKQAEKEVVLHKDSQKEAQNEPPTLQPTLPFQLKDNEGVISYIENGIIKYYKLENILEKFPNFYPSAPQHKQ</sequence>
<evidence type="ECO:0000313" key="2">
    <source>
        <dbReference type="EMBL" id="PTX60387.1"/>
    </source>
</evidence>